<keyword evidence="6" id="KW-0862">Zinc</keyword>
<keyword evidence="8" id="KW-0732">Signal</keyword>
<dbReference type="Gene3D" id="1.10.1380.10">
    <property type="entry name" value="Neutral endopeptidase , domain2"/>
    <property type="match status" value="1"/>
</dbReference>
<evidence type="ECO:0000259" key="10">
    <source>
        <dbReference type="Pfam" id="PF05649"/>
    </source>
</evidence>
<dbReference type="EMBL" id="BMIH01000003">
    <property type="protein sequence ID" value="GGB33616.1"/>
    <property type="molecule type" value="Genomic_DNA"/>
</dbReference>
<keyword evidence="3" id="KW-0645">Protease</keyword>
<dbReference type="Pfam" id="PF05649">
    <property type="entry name" value="Peptidase_M13_N"/>
    <property type="match status" value="1"/>
</dbReference>
<keyword evidence="7 11" id="KW-0482">Metalloprotease</keyword>
<feature type="chain" id="PRO_5036735835" evidence="8">
    <location>
        <begin position="21"/>
        <end position="693"/>
    </location>
</feature>
<feature type="signal peptide" evidence="8">
    <location>
        <begin position="1"/>
        <end position="20"/>
    </location>
</feature>
<accession>A0A916T7Q4</accession>
<evidence type="ECO:0000256" key="3">
    <source>
        <dbReference type="ARBA" id="ARBA00022670"/>
    </source>
</evidence>
<dbReference type="InterPro" id="IPR042089">
    <property type="entry name" value="Peptidase_M13_dom_2"/>
</dbReference>
<evidence type="ECO:0000256" key="1">
    <source>
        <dbReference type="ARBA" id="ARBA00001947"/>
    </source>
</evidence>
<dbReference type="GO" id="GO:0046872">
    <property type="term" value="F:metal ion binding"/>
    <property type="evidence" value="ECO:0007669"/>
    <property type="project" value="UniProtKB-KW"/>
</dbReference>
<evidence type="ECO:0000313" key="11">
    <source>
        <dbReference type="EMBL" id="GGB33616.1"/>
    </source>
</evidence>
<evidence type="ECO:0000256" key="6">
    <source>
        <dbReference type="ARBA" id="ARBA00022833"/>
    </source>
</evidence>
<proteinExistence type="inferred from homology"/>
<organism evidence="11 12">
    <name type="scientific">Sphingomonas metalli</name>
    <dbReference type="NCBI Taxonomy" id="1779358"/>
    <lineage>
        <taxon>Bacteria</taxon>
        <taxon>Pseudomonadati</taxon>
        <taxon>Pseudomonadota</taxon>
        <taxon>Alphaproteobacteria</taxon>
        <taxon>Sphingomonadales</taxon>
        <taxon>Sphingomonadaceae</taxon>
        <taxon>Sphingomonas</taxon>
    </lineage>
</organism>
<comment type="caution">
    <text evidence="11">The sequence shown here is derived from an EMBL/GenBank/DDBJ whole genome shotgun (WGS) entry which is preliminary data.</text>
</comment>
<evidence type="ECO:0000313" key="12">
    <source>
        <dbReference type="Proteomes" id="UP000623067"/>
    </source>
</evidence>
<feature type="domain" description="Peptidase M13 N-terminal" evidence="10">
    <location>
        <begin position="61"/>
        <end position="438"/>
    </location>
</feature>
<dbReference type="InterPro" id="IPR008753">
    <property type="entry name" value="Peptidase_M13_N"/>
</dbReference>
<evidence type="ECO:0000256" key="5">
    <source>
        <dbReference type="ARBA" id="ARBA00022801"/>
    </source>
</evidence>
<comment type="cofactor">
    <cofactor evidence="1">
        <name>Zn(2+)</name>
        <dbReference type="ChEBI" id="CHEBI:29105"/>
    </cofactor>
</comment>
<keyword evidence="5" id="KW-0378">Hydrolase</keyword>
<dbReference type="Pfam" id="PF01431">
    <property type="entry name" value="Peptidase_M13"/>
    <property type="match status" value="1"/>
</dbReference>
<reference evidence="11" key="2">
    <citation type="submission" date="2020-09" db="EMBL/GenBank/DDBJ databases">
        <authorList>
            <person name="Sun Q."/>
            <person name="Zhou Y."/>
        </authorList>
    </citation>
    <scope>NUCLEOTIDE SEQUENCE</scope>
    <source>
        <strain evidence="11">CGMCC 1.15330</strain>
    </source>
</reference>
<dbReference type="RefSeq" id="WP_188659003.1">
    <property type="nucleotide sequence ID" value="NZ_BMIH01000003.1"/>
</dbReference>
<evidence type="ECO:0000256" key="8">
    <source>
        <dbReference type="SAM" id="SignalP"/>
    </source>
</evidence>
<protein>
    <submittedName>
        <fullName evidence="11">Zinc metalloprotease</fullName>
    </submittedName>
</protein>
<dbReference type="CDD" id="cd08662">
    <property type="entry name" value="M13"/>
    <property type="match status" value="1"/>
</dbReference>
<gene>
    <name evidence="11" type="ORF">GCM10011380_23840</name>
</gene>
<dbReference type="GO" id="GO:0016485">
    <property type="term" value="P:protein processing"/>
    <property type="evidence" value="ECO:0007669"/>
    <property type="project" value="TreeGrafter"/>
</dbReference>
<keyword evidence="4" id="KW-0479">Metal-binding</keyword>
<comment type="similarity">
    <text evidence="2">Belongs to the peptidase M13 family.</text>
</comment>
<dbReference type="PRINTS" id="PR00786">
    <property type="entry name" value="NEPRILYSIN"/>
</dbReference>
<evidence type="ECO:0000256" key="2">
    <source>
        <dbReference type="ARBA" id="ARBA00007357"/>
    </source>
</evidence>
<dbReference type="GO" id="GO:0005886">
    <property type="term" value="C:plasma membrane"/>
    <property type="evidence" value="ECO:0007669"/>
    <property type="project" value="TreeGrafter"/>
</dbReference>
<keyword evidence="12" id="KW-1185">Reference proteome</keyword>
<evidence type="ECO:0000259" key="9">
    <source>
        <dbReference type="Pfam" id="PF01431"/>
    </source>
</evidence>
<dbReference type="SUPFAM" id="SSF55486">
    <property type="entry name" value="Metalloproteases ('zincins'), catalytic domain"/>
    <property type="match status" value="1"/>
</dbReference>
<name>A0A916T7Q4_9SPHN</name>
<dbReference type="GO" id="GO:0004222">
    <property type="term" value="F:metalloendopeptidase activity"/>
    <property type="evidence" value="ECO:0007669"/>
    <property type="project" value="InterPro"/>
</dbReference>
<feature type="domain" description="Peptidase M13 C-terminal" evidence="9">
    <location>
        <begin position="490"/>
        <end position="689"/>
    </location>
</feature>
<dbReference type="Gene3D" id="3.40.390.10">
    <property type="entry name" value="Collagenase (Catalytic Domain)"/>
    <property type="match status" value="1"/>
</dbReference>
<dbReference type="InterPro" id="IPR024079">
    <property type="entry name" value="MetalloPept_cat_dom_sf"/>
</dbReference>
<dbReference type="InterPro" id="IPR000718">
    <property type="entry name" value="Peptidase_M13"/>
</dbReference>
<dbReference type="InterPro" id="IPR018497">
    <property type="entry name" value="Peptidase_M13_C"/>
</dbReference>
<evidence type="ECO:0000256" key="4">
    <source>
        <dbReference type="ARBA" id="ARBA00022723"/>
    </source>
</evidence>
<dbReference type="PANTHER" id="PTHR11733">
    <property type="entry name" value="ZINC METALLOPROTEASE FAMILY M13 NEPRILYSIN-RELATED"/>
    <property type="match status" value="1"/>
</dbReference>
<reference evidence="11" key="1">
    <citation type="journal article" date="2014" name="Int. J. Syst. Evol. Microbiol.">
        <title>Complete genome sequence of Corynebacterium casei LMG S-19264T (=DSM 44701T), isolated from a smear-ripened cheese.</title>
        <authorList>
            <consortium name="US DOE Joint Genome Institute (JGI-PGF)"/>
            <person name="Walter F."/>
            <person name="Albersmeier A."/>
            <person name="Kalinowski J."/>
            <person name="Ruckert C."/>
        </authorList>
    </citation>
    <scope>NUCLEOTIDE SEQUENCE</scope>
    <source>
        <strain evidence="11">CGMCC 1.15330</strain>
    </source>
</reference>
<dbReference type="PROSITE" id="PS51885">
    <property type="entry name" value="NEPRILYSIN"/>
    <property type="match status" value="1"/>
</dbReference>
<dbReference type="Proteomes" id="UP000623067">
    <property type="component" value="Unassembled WGS sequence"/>
</dbReference>
<dbReference type="PANTHER" id="PTHR11733:SF167">
    <property type="entry name" value="FI17812P1-RELATED"/>
    <property type="match status" value="1"/>
</dbReference>
<dbReference type="AlphaFoldDB" id="A0A916T7Q4"/>
<sequence>MRRRLFATLLLTSVTTAAIAQTTATSQSSAPAATAPVAASGKPSLGTFGVDLTGMDTSVKPGDDFYRFVNGKWNDRTEIPADRSSWGGFGILRDLSDQRTRQVIEDSAKAPGATGGVGQKIGTVYASFMDEAAIERAGATPLKPYLAAIDAVKTPAQLASAFANANRRGIGMPIGVGVEQDLKDNSVYSVYLGQGGLGLPDRDYYLVDNPKFAEARTKYVAHIATMLRLAGRPDPDGAAQRIFALEKQIAKVHWTRAEQRQVDKLYNPVPEAQLATRMPGFDWATFLKGAGFAGQPRVIASQPSALTATAKIIGATPIATWRDYLAFHTISDAAPLLSKPFVDANFAFYGTTLSGTPQLKERWKRGVDLVNGSMGEAVGQVYVQRYFPPEAKAKADELVRNIIAAFDLRLQRLEWMAPETKVKARQKLAAFTAKIGYPDKFRDYTALRVVPGDVLGNAQRATEFEYDRQLAKIGKPVDRSEWFMTPQTVNAYANPLMNEIVFPAAILQPPFFDPNADPAVNYGAIGAVIGHEISHHFDDQGRKFDPKGNLVEWWTPQDAERFKAYTDRVVAQYSAYEPIPGMHVNGELTLGENMADLAGVNVAYDAYKISLNGKPAPVIGGYTGDQRFFLGFGQVWQNKSREAALRQQLTTDPHTPGAWRPYVVRNLDAWYPAFNVQPGEKYYLSPADRIKVW</sequence>
<evidence type="ECO:0000256" key="7">
    <source>
        <dbReference type="ARBA" id="ARBA00023049"/>
    </source>
</evidence>